<dbReference type="EMBL" id="JAUIZM010000009">
    <property type="protein sequence ID" value="KAK1364818.1"/>
    <property type="molecule type" value="Genomic_DNA"/>
</dbReference>
<sequence length="292" mass="32768">MSYFSHWFNEDLTELGYAKPNASEVLHGLFVPQLNQSGSVLLAILLLGAMVMPHNLFLHSALVLSRKIPRSVNSLKEACRFYMIECAFALLVAFVINVSIIKVSGSVCSSSKLNADDVKSCQDLDLNKASFFLRNVLGSWSSKLFAIALLVLSFLGFLDLRLQAWIRNLLTRSLAIVPSLAVALIGGSARAGELQIIMILSLELPFPLIPLLKFTSCKKKTGPYANSTVIKTITWIIGFLLMGINIYFQVLLHSPWNSWVKYFSEYWDSRAHCYIWVELHISSYERTGKLQI</sequence>
<evidence type="ECO:0000256" key="4">
    <source>
        <dbReference type="ARBA" id="ARBA00022989"/>
    </source>
</evidence>
<dbReference type="GO" id="GO:0005886">
    <property type="term" value="C:plasma membrane"/>
    <property type="evidence" value="ECO:0007669"/>
    <property type="project" value="TreeGrafter"/>
</dbReference>
<protein>
    <submittedName>
        <fullName evidence="7">Natural resistance-associated macrophage protein 1.4</fullName>
    </submittedName>
</protein>
<evidence type="ECO:0000256" key="5">
    <source>
        <dbReference type="ARBA" id="ARBA00023136"/>
    </source>
</evidence>
<evidence type="ECO:0000256" key="1">
    <source>
        <dbReference type="ARBA" id="ARBA00004141"/>
    </source>
</evidence>
<dbReference type="Proteomes" id="UP001237642">
    <property type="component" value="Unassembled WGS sequence"/>
</dbReference>
<dbReference type="InterPro" id="IPR001046">
    <property type="entry name" value="NRAMP_fam"/>
</dbReference>
<name>A0AAD8MAA3_9APIA</name>
<comment type="similarity">
    <text evidence="2">Belongs to the NRAMP (TC 2.A.55) family.</text>
</comment>
<feature type="transmembrane region" description="Helical" evidence="6">
    <location>
        <begin position="79"/>
        <end position="101"/>
    </location>
</feature>
<accession>A0AAD8MAA3</accession>
<dbReference type="PANTHER" id="PTHR11706">
    <property type="entry name" value="SOLUTE CARRIER PROTEIN FAMILY 11 MEMBER"/>
    <property type="match status" value="1"/>
</dbReference>
<keyword evidence="4 6" id="KW-1133">Transmembrane helix</keyword>
<keyword evidence="3 6" id="KW-0812">Transmembrane</keyword>
<dbReference type="GO" id="GO:0005384">
    <property type="term" value="F:manganese ion transmembrane transporter activity"/>
    <property type="evidence" value="ECO:0007669"/>
    <property type="project" value="TreeGrafter"/>
</dbReference>
<dbReference type="PANTHER" id="PTHR11706:SF54">
    <property type="entry name" value="METAL TRANSPORTER NRAMP1"/>
    <property type="match status" value="1"/>
</dbReference>
<keyword evidence="5 6" id="KW-0472">Membrane</keyword>
<feature type="transmembrane region" description="Helical" evidence="6">
    <location>
        <begin position="39"/>
        <end position="58"/>
    </location>
</feature>
<comment type="caution">
    <text evidence="7">The sequence shown here is derived from an EMBL/GenBank/DDBJ whole genome shotgun (WGS) entry which is preliminary data.</text>
</comment>
<evidence type="ECO:0000313" key="7">
    <source>
        <dbReference type="EMBL" id="KAK1364818.1"/>
    </source>
</evidence>
<reference evidence="7" key="1">
    <citation type="submission" date="2023-02" db="EMBL/GenBank/DDBJ databases">
        <title>Genome of toxic invasive species Heracleum sosnowskyi carries increased number of genes despite the absence of recent whole-genome duplications.</title>
        <authorList>
            <person name="Schelkunov M."/>
            <person name="Shtratnikova V."/>
            <person name="Makarenko M."/>
            <person name="Klepikova A."/>
            <person name="Omelchenko D."/>
            <person name="Novikova G."/>
            <person name="Obukhova E."/>
            <person name="Bogdanov V."/>
            <person name="Penin A."/>
            <person name="Logacheva M."/>
        </authorList>
    </citation>
    <scope>NUCLEOTIDE SEQUENCE</scope>
    <source>
        <strain evidence="7">Hsosn_3</strain>
        <tissue evidence="7">Leaf</tissue>
    </source>
</reference>
<evidence type="ECO:0000256" key="6">
    <source>
        <dbReference type="SAM" id="Phobius"/>
    </source>
</evidence>
<evidence type="ECO:0000256" key="3">
    <source>
        <dbReference type="ARBA" id="ARBA00022692"/>
    </source>
</evidence>
<feature type="transmembrane region" description="Helical" evidence="6">
    <location>
        <begin position="169"/>
        <end position="188"/>
    </location>
</feature>
<proteinExistence type="inferred from homology"/>
<feature type="transmembrane region" description="Helical" evidence="6">
    <location>
        <begin position="233"/>
        <end position="252"/>
    </location>
</feature>
<dbReference type="AlphaFoldDB" id="A0AAD8MAA3"/>
<dbReference type="GO" id="GO:0015086">
    <property type="term" value="F:cadmium ion transmembrane transporter activity"/>
    <property type="evidence" value="ECO:0007669"/>
    <property type="project" value="TreeGrafter"/>
</dbReference>
<dbReference type="Pfam" id="PF01566">
    <property type="entry name" value="Nramp"/>
    <property type="match status" value="1"/>
</dbReference>
<dbReference type="PRINTS" id="PR00447">
    <property type="entry name" value="NATRESASSCMP"/>
</dbReference>
<evidence type="ECO:0000313" key="8">
    <source>
        <dbReference type="Proteomes" id="UP001237642"/>
    </source>
</evidence>
<comment type="subcellular location">
    <subcellularLocation>
        <location evidence="1">Membrane</location>
        <topology evidence="1">Multi-pass membrane protein</topology>
    </subcellularLocation>
</comment>
<feature type="transmembrane region" description="Helical" evidence="6">
    <location>
        <begin position="194"/>
        <end position="212"/>
    </location>
</feature>
<feature type="transmembrane region" description="Helical" evidence="6">
    <location>
        <begin position="144"/>
        <end position="162"/>
    </location>
</feature>
<organism evidence="7 8">
    <name type="scientific">Heracleum sosnowskyi</name>
    <dbReference type="NCBI Taxonomy" id="360622"/>
    <lineage>
        <taxon>Eukaryota</taxon>
        <taxon>Viridiplantae</taxon>
        <taxon>Streptophyta</taxon>
        <taxon>Embryophyta</taxon>
        <taxon>Tracheophyta</taxon>
        <taxon>Spermatophyta</taxon>
        <taxon>Magnoliopsida</taxon>
        <taxon>eudicotyledons</taxon>
        <taxon>Gunneridae</taxon>
        <taxon>Pentapetalae</taxon>
        <taxon>asterids</taxon>
        <taxon>campanulids</taxon>
        <taxon>Apiales</taxon>
        <taxon>Apiaceae</taxon>
        <taxon>Apioideae</taxon>
        <taxon>apioid superclade</taxon>
        <taxon>Tordylieae</taxon>
        <taxon>Tordyliinae</taxon>
        <taxon>Heracleum</taxon>
    </lineage>
</organism>
<keyword evidence="8" id="KW-1185">Reference proteome</keyword>
<reference evidence="7" key="2">
    <citation type="submission" date="2023-05" db="EMBL/GenBank/DDBJ databases">
        <authorList>
            <person name="Schelkunov M.I."/>
        </authorList>
    </citation>
    <scope>NUCLEOTIDE SEQUENCE</scope>
    <source>
        <strain evidence="7">Hsosn_3</strain>
        <tissue evidence="7">Leaf</tissue>
    </source>
</reference>
<gene>
    <name evidence="7" type="ORF">POM88_040379</name>
</gene>
<evidence type="ECO:0000256" key="2">
    <source>
        <dbReference type="ARBA" id="ARBA00009965"/>
    </source>
</evidence>
<dbReference type="GO" id="GO:0034755">
    <property type="term" value="P:iron ion transmembrane transport"/>
    <property type="evidence" value="ECO:0007669"/>
    <property type="project" value="TreeGrafter"/>
</dbReference>